<evidence type="ECO:0000256" key="6">
    <source>
        <dbReference type="RuleBase" id="RU362006"/>
    </source>
</evidence>
<dbReference type="STRING" id="5217.A0A4Q1BEZ5"/>
<dbReference type="OrthoDB" id="434647at2759"/>
<evidence type="ECO:0000256" key="3">
    <source>
        <dbReference type="ARBA" id="ARBA00022692"/>
    </source>
</evidence>
<keyword evidence="9" id="KW-1185">Reference proteome</keyword>
<feature type="compositionally biased region" description="Low complexity" evidence="7">
    <location>
        <begin position="287"/>
        <end position="301"/>
    </location>
</feature>
<dbReference type="PANTHER" id="PTHR12300">
    <property type="entry name" value="HVA22-LIKE PROTEINS"/>
    <property type="match status" value="1"/>
</dbReference>
<evidence type="ECO:0000256" key="7">
    <source>
        <dbReference type="SAM" id="MobiDB-lite"/>
    </source>
</evidence>
<keyword evidence="5" id="KW-0472">Membrane</keyword>
<gene>
    <name evidence="8" type="ORF">M231_06659</name>
</gene>
<name>A0A4Q1BEZ5_TREME</name>
<feature type="region of interest" description="Disordered" evidence="7">
    <location>
        <begin position="211"/>
        <end position="347"/>
    </location>
</feature>
<feature type="compositionally biased region" description="Polar residues" evidence="7">
    <location>
        <begin position="241"/>
        <end position="274"/>
    </location>
</feature>
<dbReference type="AlphaFoldDB" id="A0A4Q1BEZ5"/>
<comment type="similarity">
    <text evidence="2 6">Belongs to the DP1 family.</text>
</comment>
<feature type="compositionally biased region" description="Polar residues" evidence="7">
    <location>
        <begin position="116"/>
        <end position="125"/>
    </location>
</feature>
<dbReference type="Pfam" id="PF03134">
    <property type="entry name" value="TB2_DP1_HVA22"/>
    <property type="match status" value="1"/>
</dbReference>
<dbReference type="VEuPathDB" id="FungiDB:TREMEDRAFT_60618"/>
<evidence type="ECO:0000256" key="1">
    <source>
        <dbReference type="ARBA" id="ARBA00004141"/>
    </source>
</evidence>
<evidence type="ECO:0000256" key="2">
    <source>
        <dbReference type="ARBA" id="ARBA00008573"/>
    </source>
</evidence>
<reference evidence="8 9" key="1">
    <citation type="submission" date="2016-06" db="EMBL/GenBank/DDBJ databases">
        <title>Evolution of pathogenesis and genome organization in the Tremellales.</title>
        <authorList>
            <person name="Cuomo C."/>
            <person name="Litvintseva A."/>
            <person name="Heitman J."/>
            <person name="Chen Y."/>
            <person name="Sun S."/>
            <person name="Springer D."/>
            <person name="Dromer F."/>
            <person name="Young S."/>
            <person name="Zeng Q."/>
            <person name="Chapman S."/>
            <person name="Gujja S."/>
            <person name="Saif S."/>
            <person name="Birren B."/>
        </authorList>
    </citation>
    <scope>NUCLEOTIDE SEQUENCE [LARGE SCALE GENOMIC DNA]</scope>
    <source>
        <strain evidence="8 9">ATCC 28783</strain>
    </source>
</reference>
<feature type="compositionally biased region" description="Low complexity" evidence="7">
    <location>
        <begin position="322"/>
        <end position="339"/>
    </location>
</feature>
<evidence type="ECO:0000313" key="9">
    <source>
        <dbReference type="Proteomes" id="UP000289152"/>
    </source>
</evidence>
<evidence type="ECO:0000313" key="8">
    <source>
        <dbReference type="EMBL" id="RXK36065.1"/>
    </source>
</evidence>
<proteinExistence type="inferred from homology"/>
<keyword evidence="3" id="KW-0812">Transmembrane</keyword>
<organism evidence="8 9">
    <name type="scientific">Tremella mesenterica</name>
    <name type="common">Jelly fungus</name>
    <dbReference type="NCBI Taxonomy" id="5217"/>
    <lineage>
        <taxon>Eukaryota</taxon>
        <taxon>Fungi</taxon>
        <taxon>Dikarya</taxon>
        <taxon>Basidiomycota</taxon>
        <taxon>Agaricomycotina</taxon>
        <taxon>Tremellomycetes</taxon>
        <taxon>Tremellales</taxon>
        <taxon>Tremellaceae</taxon>
        <taxon>Tremella</taxon>
    </lineage>
</organism>
<protein>
    <recommendedName>
        <fullName evidence="6">Protein YOP1</fullName>
    </recommendedName>
</protein>
<accession>A0A4Q1BEZ5</accession>
<evidence type="ECO:0000256" key="5">
    <source>
        <dbReference type="ARBA" id="ARBA00023136"/>
    </source>
</evidence>
<feature type="compositionally biased region" description="Basic and acidic residues" evidence="7">
    <location>
        <begin position="305"/>
        <end position="320"/>
    </location>
</feature>
<dbReference type="InParanoid" id="A0A4Q1BEZ5"/>
<comment type="caution">
    <text evidence="8">The sequence shown here is derived from an EMBL/GenBank/DDBJ whole genome shotgun (WGS) entry which is preliminary data.</text>
</comment>
<evidence type="ECO:0000256" key="4">
    <source>
        <dbReference type="ARBA" id="ARBA00022989"/>
    </source>
</evidence>
<dbReference type="EMBL" id="SDIL01000110">
    <property type="protein sequence ID" value="RXK36065.1"/>
    <property type="molecule type" value="Genomic_DNA"/>
</dbReference>
<feature type="region of interest" description="Disordered" evidence="7">
    <location>
        <begin position="114"/>
        <end position="136"/>
    </location>
</feature>
<dbReference type="GO" id="GO:0016020">
    <property type="term" value="C:membrane"/>
    <property type="evidence" value="ECO:0007669"/>
    <property type="project" value="UniProtKB-SubCell"/>
</dbReference>
<sequence>MYWAVLGSWTAVESVIGWGFTWIPFYNIIKTTIFVGLALPSSGGAAYIYHTHLAPFFHQYEGDVDAFLASLKGRASTALTEGLGWVWERAKEQLNGALPPQGFQVGTPGQPPAYSSLGNAQYPSDPTQPPTLQDPASGAVQQLYRSVTHYAGRQVFFFHFPCSASNISMLDGTHLLNTTHLLLQTALHSARYILVYMPLAISALSAAAASTRNPIQPPVRATQVPESVDMPIPIPTPPVRTDSSSSAELRSRTYQMASQPNQAISSSRISSQPRAVSASLPVDRPPSQNSSAESLASRSSAKWVESYEHVAMEEAREAEGQRPGVGRRSSSWWGWTGSPGKEKDKAE</sequence>
<keyword evidence="4" id="KW-1133">Transmembrane helix</keyword>
<dbReference type="InterPro" id="IPR004345">
    <property type="entry name" value="TB2_DP1_HVA22"/>
</dbReference>
<comment type="subcellular location">
    <subcellularLocation>
        <location evidence="1 6">Membrane</location>
        <topology evidence="1 6">Multi-pass membrane protein</topology>
    </subcellularLocation>
</comment>
<dbReference type="PANTHER" id="PTHR12300:SF161">
    <property type="entry name" value="RECEPTOR EXPRESSION-ENHANCING PROTEIN"/>
    <property type="match status" value="1"/>
</dbReference>
<dbReference type="Proteomes" id="UP000289152">
    <property type="component" value="Unassembled WGS sequence"/>
</dbReference>